<protein>
    <submittedName>
        <fullName evidence="2">Uncharacterized protein</fullName>
    </submittedName>
</protein>
<dbReference type="EMBL" id="BTSY01000005">
    <property type="protein sequence ID" value="GMT27333.1"/>
    <property type="molecule type" value="Genomic_DNA"/>
</dbReference>
<dbReference type="AlphaFoldDB" id="A0AAV5W720"/>
<dbReference type="Proteomes" id="UP001432322">
    <property type="component" value="Unassembled WGS sequence"/>
</dbReference>
<feature type="transmembrane region" description="Helical" evidence="1">
    <location>
        <begin position="94"/>
        <end position="112"/>
    </location>
</feature>
<sequence length="165" mass="19609">DKLISWDELFNNRKFSALLTGLPMLRKVNGTVYDIACLSEWHNVSTYTSFLRDNFIGRNLHIRPDSFEFVQYRMPLYEAIWPQLIDFYFREIEHATPSVIYILIIFSFISIWNKRSGQKSKKLNSNFQIRRFVRENPRAAASISTEIARKFERAFIVRNRGEYLG</sequence>
<accession>A0AAV5W720</accession>
<name>A0AAV5W720_9BILA</name>
<keyword evidence="1" id="KW-1133">Transmembrane helix</keyword>
<evidence type="ECO:0000256" key="1">
    <source>
        <dbReference type="SAM" id="Phobius"/>
    </source>
</evidence>
<proteinExistence type="predicted"/>
<reference evidence="2" key="1">
    <citation type="submission" date="2023-10" db="EMBL/GenBank/DDBJ databases">
        <title>Genome assembly of Pristionchus species.</title>
        <authorList>
            <person name="Yoshida K."/>
            <person name="Sommer R.J."/>
        </authorList>
    </citation>
    <scope>NUCLEOTIDE SEQUENCE</scope>
    <source>
        <strain evidence="2">RS5133</strain>
    </source>
</reference>
<evidence type="ECO:0000313" key="2">
    <source>
        <dbReference type="EMBL" id="GMT27333.1"/>
    </source>
</evidence>
<keyword evidence="1" id="KW-0472">Membrane</keyword>
<feature type="non-terminal residue" evidence="2">
    <location>
        <position position="165"/>
    </location>
</feature>
<gene>
    <name evidence="2" type="ORF">PFISCL1PPCAC_18630</name>
</gene>
<organism evidence="2 3">
    <name type="scientific">Pristionchus fissidentatus</name>
    <dbReference type="NCBI Taxonomy" id="1538716"/>
    <lineage>
        <taxon>Eukaryota</taxon>
        <taxon>Metazoa</taxon>
        <taxon>Ecdysozoa</taxon>
        <taxon>Nematoda</taxon>
        <taxon>Chromadorea</taxon>
        <taxon>Rhabditida</taxon>
        <taxon>Rhabditina</taxon>
        <taxon>Diplogasteromorpha</taxon>
        <taxon>Diplogasteroidea</taxon>
        <taxon>Neodiplogasteridae</taxon>
        <taxon>Pristionchus</taxon>
    </lineage>
</organism>
<evidence type="ECO:0000313" key="3">
    <source>
        <dbReference type="Proteomes" id="UP001432322"/>
    </source>
</evidence>
<feature type="non-terminal residue" evidence="2">
    <location>
        <position position="1"/>
    </location>
</feature>
<keyword evidence="1" id="KW-0812">Transmembrane</keyword>
<comment type="caution">
    <text evidence="2">The sequence shown here is derived from an EMBL/GenBank/DDBJ whole genome shotgun (WGS) entry which is preliminary data.</text>
</comment>
<keyword evidence="3" id="KW-1185">Reference proteome</keyword>